<evidence type="ECO:0000256" key="1">
    <source>
        <dbReference type="SAM" id="MobiDB-lite"/>
    </source>
</evidence>
<evidence type="ECO:0000313" key="3">
    <source>
        <dbReference type="Proteomes" id="UP001358586"/>
    </source>
</evidence>
<keyword evidence="3" id="KW-1185">Reference proteome</keyword>
<gene>
    <name evidence="2" type="ORF">PVK06_026352</name>
</gene>
<protein>
    <submittedName>
        <fullName evidence="2">Uncharacterized protein</fullName>
    </submittedName>
</protein>
<comment type="caution">
    <text evidence="2">The sequence shown here is derived from an EMBL/GenBank/DDBJ whole genome shotgun (WGS) entry which is preliminary data.</text>
</comment>
<feature type="region of interest" description="Disordered" evidence="1">
    <location>
        <begin position="1"/>
        <end position="73"/>
    </location>
</feature>
<feature type="compositionally biased region" description="Polar residues" evidence="1">
    <location>
        <begin position="35"/>
        <end position="46"/>
    </location>
</feature>
<dbReference type="EMBL" id="JARKNE010000008">
    <property type="protein sequence ID" value="KAK5811033.1"/>
    <property type="molecule type" value="Genomic_DNA"/>
</dbReference>
<name>A0ABR0NXG1_GOSAR</name>
<accession>A0ABR0NXG1</accession>
<proteinExistence type="predicted"/>
<feature type="compositionally biased region" description="Basic residues" evidence="1">
    <location>
        <begin position="49"/>
        <end position="62"/>
    </location>
</feature>
<reference evidence="2 3" key="1">
    <citation type="submission" date="2023-03" db="EMBL/GenBank/DDBJ databases">
        <title>WGS of Gossypium arboreum.</title>
        <authorList>
            <person name="Yu D."/>
        </authorList>
    </citation>
    <scope>NUCLEOTIDE SEQUENCE [LARGE SCALE GENOMIC DNA]</scope>
    <source>
        <tissue evidence="2">Leaf</tissue>
    </source>
</reference>
<sequence length="73" mass="7899">MQVPKASRISSVVVPRKKSPMTPQTARQLKIPEANSGSISSPNTESKASKFRSPKVTKHKALKSPVSEKNDPS</sequence>
<organism evidence="2 3">
    <name type="scientific">Gossypium arboreum</name>
    <name type="common">Tree cotton</name>
    <name type="synonym">Gossypium nanking</name>
    <dbReference type="NCBI Taxonomy" id="29729"/>
    <lineage>
        <taxon>Eukaryota</taxon>
        <taxon>Viridiplantae</taxon>
        <taxon>Streptophyta</taxon>
        <taxon>Embryophyta</taxon>
        <taxon>Tracheophyta</taxon>
        <taxon>Spermatophyta</taxon>
        <taxon>Magnoliopsida</taxon>
        <taxon>eudicotyledons</taxon>
        <taxon>Gunneridae</taxon>
        <taxon>Pentapetalae</taxon>
        <taxon>rosids</taxon>
        <taxon>malvids</taxon>
        <taxon>Malvales</taxon>
        <taxon>Malvaceae</taxon>
        <taxon>Malvoideae</taxon>
        <taxon>Gossypium</taxon>
    </lineage>
</organism>
<evidence type="ECO:0000313" key="2">
    <source>
        <dbReference type="EMBL" id="KAK5811033.1"/>
    </source>
</evidence>
<dbReference type="Proteomes" id="UP001358586">
    <property type="component" value="Chromosome 8"/>
</dbReference>